<organism evidence="2 3">
    <name type="scientific">Verminephrobacter aporrectodeae subsp. tuberculatae</name>
    <dbReference type="NCBI Taxonomy" id="1110392"/>
    <lineage>
        <taxon>Bacteria</taxon>
        <taxon>Pseudomonadati</taxon>
        <taxon>Pseudomonadota</taxon>
        <taxon>Betaproteobacteria</taxon>
        <taxon>Burkholderiales</taxon>
        <taxon>Comamonadaceae</taxon>
        <taxon>Verminephrobacter</taxon>
    </lineage>
</organism>
<dbReference type="CDD" id="cd07438">
    <property type="entry name" value="PHP_HisPPase_AMP"/>
    <property type="match status" value="1"/>
</dbReference>
<sequence length="288" mass="30897">MTTTYLNADLHCHCLASDGTLSPEDLAARARANGVDLWALTDHDEISAQQRAAAAAREQGMAYLTGTEISVTFADTTVHIVGLGFDPDDARLVQGLADTRCGRGERARDMAEQLARVGIGGAYEGALQFVGNPALISRTHFARFLVDSGVCRDTAEVFRRYLTEGRPGYVPHRWAGLGDAVRWITQAGGVAVLAHPARYKLGATEEFALFSEFKAHGGQGVEVVTGSHSVAEYAIYAAMAQEFDLAASRGSDFHSPDESHIDLGRLPPLPGALTPVWELLAERIHPAA</sequence>
<dbReference type="InterPro" id="IPR016195">
    <property type="entry name" value="Pol/histidinol_Pase-like"/>
</dbReference>
<dbReference type="InterPro" id="IPR004013">
    <property type="entry name" value="PHP_dom"/>
</dbReference>
<dbReference type="Gene3D" id="1.10.150.650">
    <property type="match status" value="1"/>
</dbReference>
<proteinExistence type="predicted"/>
<evidence type="ECO:0000313" key="2">
    <source>
        <dbReference type="EMBL" id="MCW5323320.1"/>
    </source>
</evidence>
<dbReference type="PANTHER" id="PTHR42924:SF3">
    <property type="entry name" value="POLYMERASE_HISTIDINOL PHOSPHATASE N-TERMINAL DOMAIN-CONTAINING PROTEIN"/>
    <property type="match status" value="1"/>
</dbReference>
<name>A0ABT3KYC8_9BURK</name>
<dbReference type="InterPro" id="IPR052018">
    <property type="entry name" value="PHP_domain"/>
</dbReference>
<evidence type="ECO:0000259" key="1">
    <source>
        <dbReference type="SMART" id="SM00481"/>
    </source>
</evidence>
<feature type="domain" description="Polymerase/histidinol phosphatase N-terminal" evidence="1">
    <location>
        <begin position="8"/>
        <end position="73"/>
    </location>
</feature>
<dbReference type="InterPro" id="IPR003141">
    <property type="entry name" value="Pol/His_phosphatase_N"/>
</dbReference>
<dbReference type="InterPro" id="IPR049742">
    <property type="entry name" value="35NBP"/>
</dbReference>
<dbReference type="Proteomes" id="UP001208935">
    <property type="component" value="Unassembled WGS sequence"/>
</dbReference>
<dbReference type="NCBIfam" id="NF041577">
    <property type="entry name" value="nside_bi_sphtase"/>
    <property type="match status" value="1"/>
</dbReference>
<dbReference type="Gene3D" id="3.20.20.140">
    <property type="entry name" value="Metal-dependent hydrolases"/>
    <property type="match status" value="1"/>
</dbReference>
<evidence type="ECO:0000313" key="3">
    <source>
        <dbReference type="Proteomes" id="UP001208935"/>
    </source>
</evidence>
<dbReference type="PANTHER" id="PTHR42924">
    <property type="entry name" value="EXONUCLEASE"/>
    <property type="match status" value="1"/>
</dbReference>
<dbReference type="EMBL" id="QZCW01000004">
    <property type="protein sequence ID" value="MCW5323320.1"/>
    <property type="molecule type" value="Genomic_DNA"/>
</dbReference>
<dbReference type="Pfam" id="PF02811">
    <property type="entry name" value="PHP"/>
    <property type="match status" value="1"/>
</dbReference>
<dbReference type="GeneID" id="77320772"/>
<dbReference type="SUPFAM" id="SSF89550">
    <property type="entry name" value="PHP domain-like"/>
    <property type="match status" value="1"/>
</dbReference>
<keyword evidence="3" id="KW-1185">Reference proteome</keyword>
<protein>
    <submittedName>
        <fullName evidence="2">PHP domain-containing protein</fullName>
    </submittedName>
</protein>
<gene>
    <name evidence="2" type="ORF">D5039_19895</name>
</gene>
<accession>A0ABT3KYC8</accession>
<dbReference type="RefSeq" id="WP_010105731.1">
    <property type="nucleotide sequence ID" value="NZ_QZCV01000002.1"/>
</dbReference>
<comment type="caution">
    <text evidence="2">The sequence shown here is derived from an EMBL/GenBank/DDBJ whole genome shotgun (WGS) entry which is preliminary data.</text>
</comment>
<dbReference type="SMART" id="SM00481">
    <property type="entry name" value="POLIIIAc"/>
    <property type="match status" value="1"/>
</dbReference>
<reference evidence="3" key="1">
    <citation type="submission" date="2023-07" db="EMBL/GenBank/DDBJ databases">
        <title>Verminephrobacter genomes.</title>
        <authorList>
            <person name="Lund M.B."/>
        </authorList>
    </citation>
    <scope>NUCLEOTIDE SEQUENCE [LARGE SCALE GENOMIC DNA]</scope>
    <source>
        <strain evidence="3">AtM5-05</strain>
    </source>
</reference>